<feature type="transmembrane region" description="Helical" evidence="1">
    <location>
        <begin position="43"/>
        <end position="62"/>
    </location>
</feature>
<keyword evidence="1" id="KW-1133">Transmembrane helix</keyword>
<sequence>MNILLWSLQALLALHTTMGAVWKWSHSATETMPSLGAIPNGAWISLSGLELLLCICLVLPAFRKSLANLAPVAALCIAGEMLLFTIIHLLSSPQDLSSVFYWMTVLAVCIFIAYGRFYLKPIRIEDAVERVQV</sequence>
<keyword evidence="3" id="KW-1185">Reference proteome</keyword>
<dbReference type="Proteomes" id="UP001569428">
    <property type="component" value="Unassembled WGS sequence"/>
</dbReference>
<evidence type="ECO:0008006" key="4">
    <source>
        <dbReference type="Google" id="ProtNLM"/>
    </source>
</evidence>
<feature type="transmembrane region" description="Helical" evidence="1">
    <location>
        <begin position="69"/>
        <end position="87"/>
    </location>
</feature>
<reference evidence="2 3" key="1">
    <citation type="submission" date="2024-08" db="EMBL/GenBank/DDBJ databases">
        <authorList>
            <person name="Ishaq N."/>
        </authorList>
    </citation>
    <scope>NUCLEOTIDE SEQUENCE [LARGE SCALE GENOMIC DNA]</scope>
    <source>
        <strain evidence="2 3">DSM 18651</strain>
    </source>
</reference>
<dbReference type="EMBL" id="JBGMEK010000090">
    <property type="protein sequence ID" value="MFA0813381.1"/>
    <property type="molecule type" value="Genomic_DNA"/>
</dbReference>
<evidence type="ECO:0000256" key="1">
    <source>
        <dbReference type="SAM" id="Phobius"/>
    </source>
</evidence>
<evidence type="ECO:0000313" key="3">
    <source>
        <dbReference type="Proteomes" id="UP001569428"/>
    </source>
</evidence>
<name>A0ABV4P5I9_9GAMM</name>
<dbReference type="RefSeq" id="WP_371841189.1">
    <property type="nucleotide sequence ID" value="NZ_JBGMEK010000090.1"/>
</dbReference>
<proteinExistence type="predicted"/>
<evidence type="ECO:0000313" key="2">
    <source>
        <dbReference type="EMBL" id="MFA0813381.1"/>
    </source>
</evidence>
<feature type="transmembrane region" description="Helical" evidence="1">
    <location>
        <begin position="99"/>
        <end position="119"/>
    </location>
</feature>
<comment type="caution">
    <text evidence="2">The sequence shown here is derived from an EMBL/GenBank/DDBJ whole genome shotgun (WGS) entry which is preliminary data.</text>
</comment>
<accession>A0ABV4P5I9</accession>
<keyword evidence="1" id="KW-0472">Membrane</keyword>
<organism evidence="2 3">
    <name type="scientific">Microbulbifer epialgicus</name>
    <dbReference type="NCBI Taxonomy" id="393907"/>
    <lineage>
        <taxon>Bacteria</taxon>
        <taxon>Pseudomonadati</taxon>
        <taxon>Pseudomonadota</taxon>
        <taxon>Gammaproteobacteria</taxon>
        <taxon>Cellvibrionales</taxon>
        <taxon>Microbulbiferaceae</taxon>
        <taxon>Microbulbifer</taxon>
    </lineage>
</organism>
<keyword evidence="1" id="KW-0812">Transmembrane</keyword>
<gene>
    <name evidence="2" type="ORF">ACCI49_20995</name>
</gene>
<protein>
    <recommendedName>
        <fullName evidence="4">DoxX-like family protein</fullName>
    </recommendedName>
</protein>